<evidence type="ECO:0000313" key="6">
    <source>
        <dbReference type="Proteomes" id="UP001163719"/>
    </source>
</evidence>
<organism evidence="5 6">
    <name type="scientific">Chryseobacterium oryctis</name>
    <dbReference type="NCBI Taxonomy" id="2952618"/>
    <lineage>
        <taxon>Bacteria</taxon>
        <taxon>Pseudomonadati</taxon>
        <taxon>Bacteroidota</taxon>
        <taxon>Flavobacteriia</taxon>
        <taxon>Flavobacteriales</taxon>
        <taxon>Weeksellaceae</taxon>
        <taxon>Chryseobacterium group</taxon>
        <taxon>Chryseobacterium</taxon>
    </lineage>
</organism>
<dbReference type="InterPro" id="IPR019734">
    <property type="entry name" value="TPR_rpt"/>
</dbReference>
<dbReference type="PROSITE" id="PS50005">
    <property type="entry name" value="TPR"/>
    <property type="match status" value="1"/>
</dbReference>
<dbReference type="SUPFAM" id="SSF46894">
    <property type="entry name" value="C-terminal effector domain of the bipartite response regulators"/>
    <property type="match status" value="1"/>
</dbReference>
<feature type="transmembrane region" description="Helical" evidence="3">
    <location>
        <begin position="388"/>
        <end position="408"/>
    </location>
</feature>
<dbReference type="InterPro" id="IPR036388">
    <property type="entry name" value="WH-like_DNA-bd_sf"/>
</dbReference>
<evidence type="ECO:0000256" key="2">
    <source>
        <dbReference type="SAM" id="Coils"/>
    </source>
</evidence>
<evidence type="ECO:0000256" key="1">
    <source>
        <dbReference type="PROSITE-ProRule" id="PRU00339"/>
    </source>
</evidence>
<dbReference type="EMBL" id="JAPDHV010000003">
    <property type="protein sequence ID" value="MCW3161298.1"/>
    <property type="molecule type" value="Genomic_DNA"/>
</dbReference>
<dbReference type="InterPro" id="IPR011990">
    <property type="entry name" value="TPR-like_helical_dom_sf"/>
</dbReference>
<dbReference type="InterPro" id="IPR016032">
    <property type="entry name" value="Sig_transdc_resp-reg_C-effctor"/>
</dbReference>
<keyword evidence="6" id="KW-1185">Reference proteome</keyword>
<dbReference type="SMART" id="SM00028">
    <property type="entry name" value="TPR"/>
    <property type="match status" value="2"/>
</dbReference>
<name>A0ABT3HNC7_9FLAO</name>
<keyword evidence="3" id="KW-1133">Transmembrane helix</keyword>
<keyword evidence="3" id="KW-0472">Membrane</keyword>
<evidence type="ECO:0000256" key="3">
    <source>
        <dbReference type="SAM" id="Phobius"/>
    </source>
</evidence>
<sequence length="588" mass="69437">MKKKIYFLVLLLLSKICFSQSDLDFDQQSVYTYLYNKNPEKAISIINSNFLTSSNLSKKIIGYVYLTEAYSDNEIKKAKALENAKKLSMLTKEPLDEAYVQFGYAKYYLNLNKNDLFIKSINNSINTFSKYNNENFVLSQLYYHLNRYLVKNPLEKDTRNSYFKANYHAIKSKNNLLISITYNNIGIFYKKKFTITNDKKYLDSANINYQNSYKYALNIKDTEAQKRTLAAYYMNYGHLLENKIPYSYKKCLELYNKCLSISGKDNSFKDMNALIYINIGSAYEKAGQTLIAEKYYSKAYHLIKNNKDIFTTHKLILLDNLSKIYQNLNQYEKALEFEREAKNLIKEDTEKRFSNNTKALEIFYKTEQKDKHIKELKEKNEVHIKQKIIYLMISLIAFLGIICMFFILQYKHKLSKQRTSLLEAEKKETELILQLEKEEKSRLKTEQELLALQQEQLQKQALATSLQLNYKSAILNELKEVIENDDPNLKKILKEDQLADNDFNDLQNIIQQIHPNFFKRLQELSKSKLTNQDLKYCAYINLNMNNFQISNILKVDPKTVRVTKYRLKQKLGLKKEDDLYDFIRSLDV</sequence>
<feature type="chain" id="PRO_5045799755" evidence="4">
    <location>
        <begin position="20"/>
        <end position="588"/>
    </location>
</feature>
<comment type="caution">
    <text evidence="5">The sequence shown here is derived from an EMBL/GenBank/DDBJ whole genome shotgun (WGS) entry which is preliminary data.</text>
</comment>
<keyword evidence="3" id="KW-0812">Transmembrane</keyword>
<dbReference type="Gene3D" id="1.25.40.10">
    <property type="entry name" value="Tetratricopeptide repeat domain"/>
    <property type="match status" value="1"/>
</dbReference>
<feature type="coiled-coil region" evidence="2">
    <location>
        <begin position="321"/>
        <end position="348"/>
    </location>
</feature>
<evidence type="ECO:0000313" key="5">
    <source>
        <dbReference type="EMBL" id="MCW3161298.1"/>
    </source>
</evidence>
<gene>
    <name evidence="5" type="ORF">OH806_08455</name>
</gene>
<feature type="repeat" description="TPR" evidence="1">
    <location>
        <begin position="273"/>
        <end position="306"/>
    </location>
</feature>
<keyword evidence="2" id="KW-0175">Coiled coil</keyword>
<accession>A0ABT3HNC7</accession>
<reference evidence="5" key="1">
    <citation type="submission" date="2022-10" db="EMBL/GenBank/DDBJ databases">
        <title>Chryseobacterium babae sp. nov. isolated from the gut of the beetle Oryctes rhinoceros, and Chryseobacterium kimseyorum sp. nov., isolated from a stick insect rearing cage.</title>
        <authorList>
            <person name="Shelomi M."/>
            <person name="Han C.-J."/>
            <person name="Chen W.-M."/>
            <person name="Chen H.-K."/>
            <person name="Liaw S.-J."/>
            <person name="Muhle E."/>
            <person name="Clermont D."/>
        </authorList>
    </citation>
    <scope>NUCLEOTIDE SEQUENCE</scope>
    <source>
        <strain evidence="5">WLa1L2M3</strain>
    </source>
</reference>
<dbReference type="Proteomes" id="UP001163719">
    <property type="component" value="Unassembled WGS sequence"/>
</dbReference>
<proteinExistence type="predicted"/>
<feature type="signal peptide" evidence="4">
    <location>
        <begin position="1"/>
        <end position="19"/>
    </location>
</feature>
<evidence type="ECO:0000256" key="4">
    <source>
        <dbReference type="SAM" id="SignalP"/>
    </source>
</evidence>
<dbReference type="Gene3D" id="1.10.10.10">
    <property type="entry name" value="Winged helix-like DNA-binding domain superfamily/Winged helix DNA-binding domain"/>
    <property type="match status" value="1"/>
</dbReference>
<feature type="coiled-coil region" evidence="2">
    <location>
        <begin position="421"/>
        <end position="460"/>
    </location>
</feature>
<keyword evidence="4" id="KW-0732">Signal</keyword>
<protein>
    <submittedName>
        <fullName evidence="5">Tetratricopeptide repeat protein</fullName>
    </submittedName>
</protein>
<keyword evidence="1" id="KW-0802">TPR repeat</keyword>
<dbReference type="SUPFAM" id="SSF48452">
    <property type="entry name" value="TPR-like"/>
    <property type="match status" value="1"/>
</dbReference>
<dbReference type="RefSeq" id="WP_264743243.1">
    <property type="nucleotide sequence ID" value="NZ_JAPDHV010000003.1"/>
</dbReference>